<dbReference type="AlphaFoldDB" id="A0A8S9JRE4"/>
<dbReference type="PANTHER" id="PTHR23270:SF10">
    <property type="entry name" value="PROTEIN RRP5 HOMOLOG"/>
    <property type="match status" value="1"/>
</dbReference>
<keyword evidence="2" id="KW-0677">Repeat</keyword>
<dbReference type="PROSITE" id="PS50126">
    <property type="entry name" value="S1"/>
    <property type="match status" value="2"/>
</dbReference>
<feature type="region of interest" description="Disordered" evidence="4">
    <location>
        <begin position="354"/>
        <end position="431"/>
    </location>
</feature>
<evidence type="ECO:0000256" key="1">
    <source>
        <dbReference type="ARBA" id="ARBA00004123"/>
    </source>
</evidence>
<evidence type="ECO:0000256" key="3">
    <source>
        <dbReference type="ARBA" id="ARBA00023242"/>
    </source>
</evidence>
<evidence type="ECO:0000259" key="5">
    <source>
        <dbReference type="PROSITE" id="PS50126"/>
    </source>
</evidence>
<sequence length="431" mass="47464">MSLQGGGSSLSKKEREKIHEEVDAEFDAGDERVAKRSKGVKPKKRNTSDVDELGSLFDGGLTGKRPRYANKITTKNISAGMKLLGVVTEVNQKDIVVSLPGGLRGLVRASEALDFTDFGTEDDENELLRDIFSVGQLVPCIVLQLDDDKKEAGKRKIWLSLRLSLLHKGFSLDSFQPGMVCGGSSLSKKEREKIHEEVDAEFDAGDERVAKRSKGGKPKKRNTSDVDELGSLFDGGLTGKRPRYANKITIKNISAGMKLLGVVTEVNQKDIVVSLPGGLRGLVRASEALDFTDFGTEDDENELLRDIFSVGQLVPCIVLQLDDDKKEAGKRKIWLSLRLSLLHKGFSLDSFQPGMASSSKKGDINNSAADLPERTETKAPEVVVDREEKESAETKQWITNETRGLDTEVNDVIGEGNREREKNQLKPKKPR</sequence>
<dbReference type="PANTHER" id="PTHR23270">
    <property type="entry name" value="PROGRAMMED CELL DEATH PROTEIN 11 PRE-RRNA PROCESSING PROTEIN RRP5"/>
    <property type="match status" value="1"/>
</dbReference>
<evidence type="ECO:0000256" key="4">
    <source>
        <dbReference type="SAM" id="MobiDB-lite"/>
    </source>
</evidence>
<comment type="subcellular location">
    <subcellularLocation>
        <location evidence="1">Nucleus</location>
    </subcellularLocation>
</comment>
<comment type="caution">
    <text evidence="6">The sequence shown here is derived from an EMBL/GenBank/DDBJ whole genome shotgun (WGS) entry which is preliminary data.</text>
</comment>
<dbReference type="InterPro" id="IPR003029">
    <property type="entry name" value="S1_domain"/>
</dbReference>
<dbReference type="SMART" id="SM00316">
    <property type="entry name" value="S1"/>
    <property type="match status" value="2"/>
</dbReference>
<feature type="compositionally biased region" description="Basic residues" evidence="4">
    <location>
        <begin position="35"/>
        <end position="45"/>
    </location>
</feature>
<feature type="compositionally biased region" description="Basic residues" evidence="4">
    <location>
        <begin position="211"/>
        <end position="221"/>
    </location>
</feature>
<dbReference type="InterPro" id="IPR012340">
    <property type="entry name" value="NA-bd_OB-fold"/>
</dbReference>
<proteinExistence type="predicted"/>
<reference evidence="6" key="1">
    <citation type="submission" date="2019-12" db="EMBL/GenBank/DDBJ databases">
        <title>Genome sequencing and annotation of Brassica cretica.</title>
        <authorList>
            <person name="Studholme D.J."/>
            <person name="Sarris P.F."/>
        </authorList>
    </citation>
    <scope>NUCLEOTIDE SEQUENCE</scope>
    <source>
        <strain evidence="6">PFS-102/07</strain>
        <tissue evidence="6">Leaf</tissue>
    </source>
</reference>
<feature type="domain" description="S1 motif" evidence="5">
    <location>
        <begin position="80"/>
        <end position="162"/>
    </location>
</feature>
<feature type="domain" description="S1 motif" evidence="5">
    <location>
        <begin position="256"/>
        <end position="338"/>
    </location>
</feature>
<dbReference type="Gene3D" id="2.40.50.140">
    <property type="entry name" value="Nucleic acid-binding proteins"/>
    <property type="match status" value="2"/>
</dbReference>
<evidence type="ECO:0000313" key="6">
    <source>
        <dbReference type="EMBL" id="KAF2585110.1"/>
    </source>
</evidence>
<dbReference type="InterPro" id="IPR045209">
    <property type="entry name" value="Rrp5"/>
</dbReference>
<dbReference type="GO" id="GO:0006364">
    <property type="term" value="P:rRNA processing"/>
    <property type="evidence" value="ECO:0007669"/>
    <property type="project" value="InterPro"/>
</dbReference>
<dbReference type="FunFam" id="2.40.50.140:FF:000280">
    <property type="entry name" value="rRNA biogenesis protein RRP5"/>
    <property type="match status" value="2"/>
</dbReference>
<gene>
    <name evidence="6" type="ORF">F2Q70_00037469</name>
</gene>
<feature type="region of interest" description="Disordered" evidence="4">
    <location>
        <begin position="1"/>
        <end position="56"/>
    </location>
</feature>
<dbReference type="InterPro" id="IPR057302">
    <property type="entry name" value="Rrp5_S1"/>
</dbReference>
<name>A0A8S9JRE4_BRACR</name>
<keyword evidence="3" id="KW-0539">Nucleus</keyword>
<organism evidence="6">
    <name type="scientific">Brassica cretica</name>
    <name type="common">Mustard</name>
    <dbReference type="NCBI Taxonomy" id="69181"/>
    <lineage>
        <taxon>Eukaryota</taxon>
        <taxon>Viridiplantae</taxon>
        <taxon>Streptophyta</taxon>
        <taxon>Embryophyta</taxon>
        <taxon>Tracheophyta</taxon>
        <taxon>Spermatophyta</taxon>
        <taxon>Magnoliopsida</taxon>
        <taxon>eudicotyledons</taxon>
        <taxon>Gunneridae</taxon>
        <taxon>Pentapetalae</taxon>
        <taxon>rosids</taxon>
        <taxon>malvids</taxon>
        <taxon>Brassicales</taxon>
        <taxon>Brassicaceae</taxon>
        <taxon>Brassiceae</taxon>
        <taxon>Brassica</taxon>
    </lineage>
</organism>
<evidence type="ECO:0000256" key="2">
    <source>
        <dbReference type="ARBA" id="ARBA00022737"/>
    </source>
</evidence>
<dbReference type="GO" id="GO:0003723">
    <property type="term" value="F:RNA binding"/>
    <property type="evidence" value="ECO:0007669"/>
    <property type="project" value="TreeGrafter"/>
</dbReference>
<accession>A0A8S9JRE4</accession>
<feature type="compositionally biased region" description="Basic and acidic residues" evidence="4">
    <location>
        <begin position="11"/>
        <end position="21"/>
    </location>
</feature>
<protein>
    <recommendedName>
        <fullName evidence="5">S1 motif domain-containing protein</fullName>
    </recommendedName>
</protein>
<dbReference type="GO" id="GO:0032040">
    <property type="term" value="C:small-subunit processome"/>
    <property type="evidence" value="ECO:0007669"/>
    <property type="project" value="TreeGrafter"/>
</dbReference>
<dbReference type="CDD" id="cd05693">
    <property type="entry name" value="S1_Rrp5_repeat_hs1_sc1"/>
    <property type="match status" value="2"/>
</dbReference>
<dbReference type="Pfam" id="PF23459">
    <property type="entry name" value="S1_RRP5"/>
    <property type="match status" value="2"/>
</dbReference>
<dbReference type="SUPFAM" id="SSF50249">
    <property type="entry name" value="Nucleic acid-binding proteins"/>
    <property type="match status" value="2"/>
</dbReference>
<feature type="compositionally biased region" description="Basic and acidic residues" evidence="4">
    <location>
        <begin position="371"/>
        <end position="393"/>
    </location>
</feature>
<dbReference type="InterPro" id="IPR048059">
    <property type="entry name" value="Rrp5_S1_rpt_hs1_sc1"/>
</dbReference>
<feature type="compositionally biased region" description="Polar residues" evidence="4">
    <location>
        <begin position="355"/>
        <end position="368"/>
    </location>
</feature>
<feature type="region of interest" description="Disordered" evidence="4">
    <location>
        <begin position="205"/>
        <end position="225"/>
    </location>
</feature>
<dbReference type="EMBL" id="QGKY02000246">
    <property type="protein sequence ID" value="KAF2585110.1"/>
    <property type="molecule type" value="Genomic_DNA"/>
</dbReference>